<dbReference type="EMBL" id="FR904387">
    <property type="protein sequence ID" value="CDQ61739.1"/>
    <property type="molecule type" value="Genomic_DNA"/>
</dbReference>
<organism evidence="2 3">
    <name type="scientific">Oncorhynchus mykiss</name>
    <name type="common">Rainbow trout</name>
    <name type="synonym">Salmo gairdneri</name>
    <dbReference type="NCBI Taxonomy" id="8022"/>
    <lineage>
        <taxon>Eukaryota</taxon>
        <taxon>Metazoa</taxon>
        <taxon>Chordata</taxon>
        <taxon>Craniata</taxon>
        <taxon>Vertebrata</taxon>
        <taxon>Euteleostomi</taxon>
        <taxon>Actinopterygii</taxon>
        <taxon>Neopterygii</taxon>
        <taxon>Teleostei</taxon>
        <taxon>Protacanthopterygii</taxon>
        <taxon>Salmoniformes</taxon>
        <taxon>Salmonidae</taxon>
        <taxon>Salmoninae</taxon>
        <taxon>Oncorhynchus</taxon>
    </lineage>
</organism>
<gene>
    <name evidence="2" type="ORF">GSONMT00065843001</name>
</gene>
<dbReference type="Pfam" id="PF19432">
    <property type="entry name" value="RME-8_N"/>
    <property type="match status" value="1"/>
</dbReference>
<reference evidence="2" key="2">
    <citation type="submission" date="2014-03" db="EMBL/GenBank/DDBJ databases">
        <authorList>
            <person name="Genoscope - CEA"/>
        </authorList>
    </citation>
    <scope>NUCLEOTIDE SEQUENCE</scope>
</reference>
<evidence type="ECO:0000259" key="1">
    <source>
        <dbReference type="Pfam" id="PF19432"/>
    </source>
</evidence>
<dbReference type="PANTHER" id="PTHR36983:SF2">
    <property type="entry name" value="DNAJ HOMOLOG SUBFAMILY C MEMBER 13"/>
    <property type="match status" value="1"/>
</dbReference>
<feature type="domain" description="DnaJ homologue subfamily C GRV2/DNAJC13 N-terminal" evidence="1">
    <location>
        <begin position="31"/>
        <end position="198"/>
    </location>
</feature>
<dbReference type="Proteomes" id="UP000193380">
    <property type="component" value="Unassembled WGS sequence"/>
</dbReference>
<reference evidence="2" key="1">
    <citation type="journal article" date="2014" name="Nat. Commun.">
        <title>The rainbow trout genome provides novel insights into evolution after whole-genome duplication in vertebrates.</title>
        <authorList>
            <person name="Berthelot C."/>
            <person name="Brunet F."/>
            <person name="Chalopin D."/>
            <person name="Juanchich A."/>
            <person name="Bernard M."/>
            <person name="Noel B."/>
            <person name="Bento P."/>
            <person name="Da Silva C."/>
            <person name="Labadie K."/>
            <person name="Alberti A."/>
            <person name="Aury J.M."/>
            <person name="Louis A."/>
            <person name="Dehais P."/>
            <person name="Bardou P."/>
            <person name="Montfort J."/>
            <person name="Klopp C."/>
            <person name="Cabau C."/>
            <person name="Gaspin C."/>
            <person name="Thorgaard G.H."/>
            <person name="Boussaha M."/>
            <person name="Quillet E."/>
            <person name="Guyomard R."/>
            <person name="Galiana D."/>
            <person name="Bobe J."/>
            <person name="Volff J.N."/>
            <person name="Genet C."/>
            <person name="Wincker P."/>
            <person name="Jaillon O."/>
            <person name="Roest Crollius H."/>
            <person name="Guiguen Y."/>
        </authorList>
    </citation>
    <scope>NUCLEOTIDE SEQUENCE [LARGE SCALE GENOMIC DNA]</scope>
</reference>
<evidence type="ECO:0000313" key="3">
    <source>
        <dbReference type="Proteomes" id="UP000193380"/>
    </source>
</evidence>
<name>A0A060W958_ONCMY</name>
<dbReference type="GO" id="GO:0006898">
    <property type="term" value="P:receptor-mediated endocytosis"/>
    <property type="evidence" value="ECO:0007669"/>
    <property type="project" value="TreeGrafter"/>
</dbReference>
<sequence>MDDQGCFLDKGRAYRSCQKMNVIKDNRDLACFYTTKHSWRGKYKRVFSVGTHGITTYNPTTLEVTNQWPYGDICGITPVGKGQGTEFNLTFRKGSGKKSETLKFSTEHRTELLTEALRFRTDFSEGKITGRRYNCYKHHWSDTRKSVSLEVTPGGIDQIDPQTNRVVCSYDYRSVEGFAEVNDYQGGFCILYGGFSRLVRTQGGGCVYVSLCVSVSKPGLSALFLDSYCPVGFHSSRNLAHLFLIITG</sequence>
<dbReference type="STRING" id="8022.A0A060W958"/>
<protein>
    <recommendedName>
        <fullName evidence="1">DnaJ homologue subfamily C GRV2/DNAJC13 N-terminal domain-containing protein</fullName>
    </recommendedName>
</protein>
<accession>A0A060W958</accession>
<dbReference type="InterPro" id="IPR044978">
    <property type="entry name" value="GRV2/DNAJC13"/>
</dbReference>
<dbReference type="PANTHER" id="PTHR36983">
    <property type="entry name" value="DNAJ HOMOLOG SUBFAMILY C MEMBER 13"/>
    <property type="match status" value="1"/>
</dbReference>
<dbReference type="GO" id="GO:2000641">
    <property type="term" value="P:regulation of early endosome to late endosome transport"/>
    <property type="evidence" value="ECO:0007669"/>
    <property type="project" value="InterPro"/>
</dbReference>
<dbReference type="PaxDb" id="8022-A0A060W958"/>
<proteinExistence type="predicted"/>
<dbReference type="GO" id="GO:0010008">
    <property type="term" value="C:endosome membrane"/>
    <property type="evidence" value="ECO:0007669"/>
    <property type="project" value="TreeGrafter"/>
</dbReference>
<dbReference type="InterPro" id="IPR045802">
    <property type="entry name" value="GRV2/DNAJC13_N"/>
</dbReference>
<dbReference type="GO" id="GO:0007032">
    <property type="term" value="P:endosome organization"/>
    <property type="evidence" value="ECO:0007669"/>
    <property type="project" value="InterPro"/>
</dbReference>
<evidence type="ECO:0000313" key="2">
    <source>
        <dbReference type="EMBL" id="CDQ61739.1"/>
    </source>
</evidence>
<dbReference type="AlphaFoldDB" id="A0A060W958"/>